<name>A0AAI8VRM8_9PEZI</name>
<comment type="cofactor">
    <cofactor evidence="1 8">
        <name>heme</name>
        <dbReference type="ChEBI" id="CHEBI:30413"/>
    </cofactor>
</comment>
<dbReference type="InterPro" id="IPR001128">
    <property type="entry name" value="Cyt_P450"/>
</dbReference>
<protein>
    <submittedName>
        <fullName evidence="10">Uu.00g143840.m01.CDS01</fullName>
    </submittedName>
</protein>
<keyword evidence="3 8" id="KW-0349">Heme</keyword>
<dbReference type="InterPro" id="IPR002401">
    <property type="entry name" value="Cyt_P450_E_grp-I"/>
</dbReference>
<dbReference type="GO" id="GO:0020037">
    <property type="term" value="F:heme binding"/>
    <property type="evidence" value="ECO:0007669"/>
    <property type="project" value="InterPro"/>
</dbReference>
<evidence type="ECO:0000256" key="4">
    <source>
        <dbReference type="ARBA" id="ARBA00022723"/>
    </source>
</evidence>
<dbReference type="CDD" id="cd11061">
    <property type="entry name" value="CYP67-like"/>
    <property type="match status" value="1"/>
</dbReference>
<feature type="binding site" description="axial binding residue" evidence="8">
    <location>
        <position position="476"/>
    </location>
    <ligand>
        <name>heme</name>
        <dbReference type="ChEBI" id="CHEBI:30413"/>
    </ligand>
    <ligandPart>
        <name>Fe</name>
        <dbReference type="ChEBI" id="CHEBI:18248"/>
    </ligandPart>
</feature>
<gene>
    <name evidence="10" type="ORF">KHLLAP_LOCUS9826</name>
</gene>
<evidence type="ECO:0000256" key="9">
    <source>
        <dbReference type="SAM" id="Phobius"/>
    </source>
</evidence>
<comment type="similarity">
    <text evidence="2">Belongs to the cytochrome P450 family.</text>
</comment>
<dbReference type="EMBL" id="CAUWAG010000012">
    <property type="protein sequence ID" value="CAJ2509358.1"/>
    <property type="molecule type" value="Genomic_DNA"/>
</dbReference>
<dbReference type="PRINTS" id="PR00385">
    <property type="entry name" value="P450"/>
</dbReference>
<dbReference type="Proteomes" id="UP001295740">
    <property type="component" value="Unassembled WGS sequence"/>
</dbReference>
<keyword evidence="9" id="KW-0472">Membrane</keyword>
<comment type="caution">
    <text evidence="10">The sequence shown here is derived from an EMBL/GenBank/DDBJ whole genome shotgun (WGS) entry which is preliminary data.</text>
</comment>
<dbReference type="AlphaFoldDB" id="A0AAI8VRM8"/>
<keyword evidence="9" id="KW-0812">Transmembrane</keyword>
<evidence type="ECO:0000256" key="2">
    <source>
        <dbReference type="ARBA" id="ARBA00010617"/>
    </source>
</evidence>
<accession>A0AAI8VRM8</accession>
<keyword evidence="6 8" id="KW-0408">Iron</keyword>
<organism evidence="10 11">
    <name type="scientific">Anthostomella pinea</name>
    <dbReference type="NCBI Taxonomy" id="933095"/>
    <lineage>
        <taxon>Eukaryota</taxon>
        <taxon>Fungi</taxon>
        <taxon>Dikarya</taxon>
        <taxon>Ascomycota</taxon>
        <taxon>Pezizomycotina</taxon>
        <taxon>Sordariomycetes</taxon>
        <taxon>Xylariomycetidae</taxon>
        <taxon>Xylariales</taxon>
        <taxon>Xylariaceae</taxon>
        <taxon>Anthostomella</taxon>
    </lineage>
</organism>
<evidence type="ECO:0000256" key="8">
    <source>
        <dbReference type="PIRSR" id="PIRSR602401-1"/>
    </source>
</evidence>
<dbReference type="InterPro" id="IPR036396">
    <property type="entry name" value="Cyt_P450_sf"/>
</dbReference>
<dbReference type="GO" id="GO:0005506">
    <property type="term" value="F:iron ion binding"/>
    <property type="evidence" value="ECO:0007669"/>
    <property type="project" value="InterPro"/>
</dbReference>
<dbReference type="PRINTS" id="PR00463">
    <property type="entry name" value="EP450I"/>
</dbReference>
<dbReference type="GO" id="GO:0016705">
    <property type="term" value="F:oxidoreductase activity, acting on paired donors, with incorporation or reduction of molecular oxygen"/>
    <property type="evidence" value="ECO:0007669"/>
    <property type="project" value="InterPro"/>
</dbReference>
<keyword evidence="5" id="KW-0560">Oxidoreductase</keyword>
<evidence type="ECO:0000256" key="1">
    <source>
        <dbReference type="ARBA" id="ARBA00001971"/>
    </source>
</evidence>
<evidence type="ECO:0000256" key="6">
    <source>
        <dbReference type="ARBA" id="ARBA00023004"/>
    </source>
</evidence>
<dbReference type="Pfam" id="PF00067">
    <property type="entry name" value="p450"/>
    <property type="match status" value="1"/>
</dbReference>
<dbReference type="SUPFAM" id="SSF48264">
    <property type="entry name" value="Cytochrome P450"/>
    <property type="match status" value="1"/>
</dbReference>
<dbReference type="PANTHER" id="PTHR24305:SF237">
    <property type="entry name" value="CYTOCHROME P450 MONOOXYGENASE ATNE-RELATED"/>
    <property type="match status" value="1"/>
</dbReference>
<feature type="transmembrane region" description="Helical" evidence="9">
    <location>
        <begin position="12"/>
        <end position="32"/>
    </location>
</feature>
<reference evidence="10" key="1">
    <citation type="submission" date="2023-10" db="EMBL/GenBank/DDBJ databases">
        <authorList>
            <person name="Hackl T."/>
        </authorList>
    </citation>
    <scope>NUCLEOTIDE SEQUENCE</scope>
</reference>
<evidence type="ECO:0000256" key="3">
    <source>
        <dbReference type="ARBA" id="ARBA00022617"/>
    </source>
</evidence>
<keyword evidence="11" id="KW-1185">Reference proteome</keyword>
<evidence type="ECO:0000256" key="7">
    <source>
        <dbReference type="ARBA" id="ARBA00023033"/>
    </source>
</evidence>
<sequence length="552" mass="62428">MFDSSTGDMSFVGWSIVLFSLGPLLLLTNAIYNVFFHPLAHIPGPFWGRVSGTPSWYYAYRGDRHIWLWKQFQIHGNRIRPEPNTVLFCDPQAYADIYSMKSNVRRSHFYEALRRNERENTTLTTIDVAEHAKRRKRLSQCFTEKSVRAASKFVIKHVDRWLHLIMEENGREENGTAAEWSSSVDFSEKIDALIFDIMADLSFGKSFEIKEPGDNPLKLTPHNIAEYMKFYYLMCRFPFLKALLWLKPRGLDQLIESIAPPAARQYSRFVDDSVARRIALQKAQSDKPEGERRQDMFHFLAKARDPDTGRLAYDEAALYAESSFLIVAGSDTTAISLSGIFFYLTGDPRRCEKLVDEIRTVFEATEDIVYGPRLLSCTYLKACVDEGMRLTPTSPSELPREVLPGGLRVKGEYYPPGTIVGTVPWANSRSADIFGEDAEVYRPERWILDDAAGVTKEALARAKSGFHPFLSGPCNCIGQNLAMAQILITVARTLHRLDVRRTPGSTLGGGSPGLGWGARDRNQLQLVDAYISLRKGPEVQFRQRAAVTSVKL</sequence>
<keyword evidence="4 8" id="KW-0479">Metal-binding</keyword>
<keyword evidence="9" id="KW-1133">Transmembrane helix</keyword>
<evidence type="ECO:0000313" key="10">
    <source>
        <dbReference type="EMBL" id="CAJ2509358.1"/>
    </source>
</evidence>
<dbReference type="PANTHER" id="PTHR24305">
    <property type="entry name" value="CYTOCHROME P450"/>
    <property type="match status" value="1"/>
</dbReference>
<dbReference type="Gene3D" id="1.10.630.10">
    <property type="entry name" value="Cytochrome P450"/>
    <property type="match status" value="1"/>
</dbReference>
<evidence type="ECO:0000313" key="11">
    <source>
        <dbReference type="Proteomes" id="UP001295740"/>
    </source>
</evidence>
<dbReference type="GO" id="GO:0004497">
    <property type="term" value="F:monooxygenase activity"/>
    <property type="evidence" value="ECO:0007669"/>
    <property type="project" value="UniProtKB-KW"/>
</dbReference>
<dbReference type="InterPro" id="IPR050121">
    <property type="entry name" value="Cytochrome_P450_monoxygenase"/>
</dbReference>
<evidence type="ECO:0000256" key="5">
    <source>
        <dbReference type="ARBA" id="ARBA00023002"/>
    </source>
</evidence>
<proteinExistence type="inferred from homology"/>
<keyword evidence="7" id="KW-0503">Monooxygenase</keyword>